<accession>A0ABW0GZ22</accession>
<sequence>MARFDLTDFEWSMIKPLLPTKVRGKPRVDDRRVLN</sequence>
<evidence type="ECO:0000313" key="1">
    <source>
        <dbReference type="EMBL" id="MFC5386916.1"/>
    </source>
</evidence>
<keyword evidence="2" id="KW-1185">Reference proteome</keyword>
<comment type="caution">
    <text evidence="1">The sequence shown here is derived from an EMBL/GenBank/DDBJ whole genome shotgun (WGS) entry which is preliminary data.</text>
</comment>
<protein>
    <submittedName>
        <fullName evidence="1">IS5/IS1182 family transposase</fullName>
    </submittedName>
</protein>
<name>A0ABW0GZ22_9HYPH</name>
<dbReference type="EMBL" id="JBHSLL010000050">
    <property type="protein sequence ID" value="MFC5386916.1"/>
    <property type="molecule type" value="Genomic_DNA"/>
</dbReference>
<proteinExistence type="predicted"/>
<reference evidence="2" key="1">
    <citation type="journal article" date="2019" name="Int. J. Syst. Evol. Microbiol.">
        <title>The Global Catalogue of Microorganisms (GCM) 10K type strain sequencing project: providing services to taxonomists for standard genome sequencing and annotation.</title>
        <authorList>
            <consortium name="The Broad Institute Genomics Platform"/>
            <consortium name="The Broad Institute Genome Sequencing Center for Infectious Disease"/>
            <person name="Wu L."/>
            <person name="Ma J."/>
        </authorList>
    </citation>
    <scope>NUCLEOTIDE SEQUENCE [LARGE SCALE GENOMIC DNA]</scope>
    <source>
        <strain evidence="2">CGMCC 4.1415</strain>
    </source>
</reference>
<gene>
    <name evidence="1" type="ORF">ACFPLB_13195</name>
</gene>
<organism evidence="1 2">
    <name type="scientific">Aquamicrobium segne</name>
    <dbReference type="NCBI Taxonomy" id="469547"/>
    <lineage>
        <taxon>Bacteria</taxon>
        <taxon>Pseudomonadati</taxon>
        <taxon>Pseudomonadota</taxon>
        <taxon>Alphaproteobacteria</taxon>
        <taxon>Hyphomicrobiales</taxon>
        <taxon>Phyllobacteriaceae</taxon>
        <taxon>Aquamicrobium</taxon>
    </lineage>
</organism>
<feature type="non-terminal residue" evidence="1">
    <location>
        <position position="35"/>
    </location>
</feature>
<dbReference type="Proteomes" id="UP001596016">
    <property type="component" value="Unassembled WGS sequence"/>
</dbReference>
<evidence type="ECO:0000313" key="2">
    <source>
        <dbReference type="Proteomes" id="UP001596016"/>
    </source>
</evidence>